<dbReference type="Gene3D" id="1.10.150.480">
    <property type="match status" value="1"/>
</dbReference>
<sequence length="397" mass="41447">MHRRSGLAKASAVAFGASAALLLSALPASADDTTARLETGTHTDGLAVNVGQGHNRESTTLFNLTVGDGDSTLQAYCVEISVKIDPERSLSETPWDEFPNPDSPFHENRDKINWVLQHGYPAVNLDDIESKLDVEFNDGLTDREAIAATQAAVWHYSDGKDLSKSDPTPGARDSGKDVLAVYEYLTGEENTGISEPNPALSVSPESVSGKAGERLGPFTVSTTGSVDEIVSELPEGVTITDAEGNVLDAAAVKDGSEIYVDVPEDAEEGSGAFKLNGTAHVDTGRLFVSEGYDKKPAQSLIVAASDKHKLSTGANVDWKAAPQETTPPEETTTTPAPSTTPSETAPAPTTDAPVSPQANSGDLAETGVSIMTPILIGAALVAAGVGALLLQRRRKSA</sequence>
<reference evidence="8 9" key="1">
    <citation type="submission" date="2016-10" db="EMBL/GenBank/DDBJ databases">
        <authorList>
            <person name="de Groot N.N."/>
        </authorList>
    </citation>
    <scope>NUCLEOTIDE SEQUENCE [LARGE SCALE GENOMIC DNA]</scope>
    <source>
        <strain evidence="8 9">CGMCC 4.5506</strain>
    </source>
</reference>
<evidence type="ECO:0000256" key="7">
    <source>
        <dbReference type="SAM" id="SignalP"/>
    </source>
</evidence>
<dbReference type="NCBIfam" id="TIGR01167">
    <property type="entry name" value="LPXTG_anchor"/>
    <property type="match status" value="1"/>
</dbReference>
<feature type="region of interest" description="Disordered" evidence="5">
    <location>
        <begin position="189"/>
        <end position="218"/>
    </location>
</feature>
<evidence type="ECO:0000256" key="4">
    <source>
        <dbReference type="ARBA" id="ARBA00023088"/>
    </source>
</evidence>
<protein>
    <submittedName>
        <fullName evidence="8">LPXTG-motif cell wall anchor domain-containing protein/TQXA domain-containing protein</fullName>
    </submittedName>
</protein>
<accession>A0A222VIC9</accession>
<dbReference type="KEGG" id="pmad:BAY61_00270"/>
<keyword evidence="9" id="KW-1185">Reference proteome</keyword>
<gene>
    <name evidence="8" type="ORF">SAMN05421630_1034</name>
</gene>
<keyword evidence="3 7" id="KW-0732">Signal</keyword>
<dbReference type="Pfam" id="PF08341">
    <property type="entry name" value="TED"/>
    <property type="match status" value="1"/>
</dbReference>
<feature type="chain" id="PRO_5043534243" evidence="7">
    <location>
        <begin position="31"/>
        <end position="397"/>
    </location>
</feature>
<keyword evidence="2" id="KW-0964">Secreted</keyword>
<dbReference type="AlphaFoldDB" id="A0A222VIC9"/>
<evidence type="ECO:0000256" key="3">
    <source>
        <dbReference type="ARBA" id="ARBA00022729"/>
    </source>
</evidence>
<feature type="compositionally biased region" description="Low complexity" evidence="5">
    <location>
        <begin position="320"/>
        <end position="356"/>
    </location>
</feature>
<dbReference type="Proteomes" id="UP000199494">
    <property type="component" value="Unassembled WGS sequence"/>
</dbReference>
<organism evidence="8 9">
    <name type="scientific">Prauserella marina</name>
    <dbReference type="NCBI Taxonomy" id="530584"/>
    <lineage>
        <taxon>Bacteria</taxon>
        <taxon>Bacillati</taxon>
        <taxon>Actinomycetota</taxon>
        <taxon>Actinomycetes</taxon>
        <taxon>Pseudonocardiales</taxon>
        <taxon>Pseudonocardiaceae</taxon>
        <taxon>Prauserella</taxon>
    </lineage>
</organism>
<feature type="region of interest" description="Disordered" evidence="5">
    <location>
        <begin position="313"/>
        <end position="361"/>
    </location>
</feature>
<evidence type="ECO:0000313" key="9">
    <source>
        <dbReference type="Proteomes" id="UP000199494"/>
    </source>
</evidence>
<keyword evidence="4" id="KW-0572">Peptidoglycan-anchor</keyword>
<dbReference type="InterPro" id="IPR019931">
    <property type="entry name" value="LPXTG_anchor"/>
</dbReference>
<dbReference type="RefSeq" id="WP_091800951.1">
    <property type="nucleotide sequence ID" value="NZ_CP016353.1"/>
</dbReference>
<dbReference type="NCBIfam" id="NF041528">
    <property type="entry name" value="strep_LAETG"/>
    <property type="match status" value="1"/>
</dbReference>
<feature type="transmembrane region" description="Helical" evidence="6">
    <location>
        <begin position="370"/>
        <end position="390"/>
    </location>
</feature>
<evidence type="ECO:0000256" key="1">
    <source>
        <dbReference type="ARBA" id="ARBA00022512"/>
    </source>
</evidence>
<evidence type="ECO:0000256" key="2">
    <source>
        <dbReference type="ARBA" id="ARBA00022525"/>
    </source>
</evidence>
<dbReference type="InterPro" id="IPR023849">
    <property type="entry name" value="TQXA_dom"/>
</dbReference>
<evidence type="ECO:0000256" key="6">
    <source>
        <dbReference type="SAM" id="Phobius"/>
    </source>
</evidence>
<name>A0A222VIC9_9PSEU</name>
<evidence type="ECO:0000256" key="5">
    <source>
        <dbReference type="SAM" id="MobiDB-lite"/>
    </source>
</evidence>
<keyword evidence="6" id="KW-0472">Membrane</keyword>
<feature type="signal peptide" evidence="7">
    <location>
        <begin position="1"/>
        <end position="30"/>
    </location>
</feature>
<dbReference type="InterPro" id="IPR013552">
    <property type="entry name" value="Thioester_dom"/>
</dbReference>
<keyword evidence="6" id="KW-1133">Transmembrane helix</keyword>
<dbReference type="OrthoDB" id="2676146at2"/>
<evidence type="ECO:0000313" key="8">
    <source>
        <dbReference type="EMBL" id="SDC63723.1"/>
    </source>
</evidence>
<dbReference type="NCBIfam" id="TIGR03934">
    <property type="entry name" value="TQXA_dom"/>
    <property type="match status" value="1"/>
</dbReference>
<dbReference type="EMBL" id="FMZE01000003">
    <property type="protein sequence ID" value="SDC63723.1"/>
    <property type="molecule type" value="Genomic_DNA"/>
</dbReference>
<proteinExistence type="predicted"/>
<dbReference type="PROSITE" id="PS50847">
    <property type="entry name" value="GRAM_POS_ANCHORING"/>
    <property type="match status" value="1"/>
</dbReference>
<keyword evidence="6" id="KW-0812">Transmembrane</keyword>
<keyword evidence="1" id="KW-0134">Cell wall</keyword>
<dbReference type="STRING" id="530584.SAMN05421630_1034"/>